<accession>A0AAV4I2I6</accession>
<evidence type="ECO:0000313" key="2">
    <source>
        <dbReference type="Proteomes" id="UP000762676"/>
    </source>
</evidence>
<dbReference type="EMBL" id="BMAT01002266">
    <property type="protein sequence ID" value="GFS03339.1"/>
    <property type="molecule type" value="Genomic_DNA"/>
</dbReference>
<name>A0AAV4I2I6_9GAST</name>
<gene>
    <name evidence="1" type="ORF">ElyMa_001147600</name>
</gene>
<keyword evidence="2" id="KW-1185">Reference proteome</keyword>
<organism evidence="1 2">
    <name type="scientific">Elysia marginata</name>
    <dbReference type="NCBI Taxonomy" id="1093978"/>
    <lineage>
        <taxon>Eukaryota</taxon>
        <taxon>Metazoa</taxon>
        <taxon>Spiralia</taxon>
        <taxon>Lophotrochozoa</taxon>
        <taxon>Mollusca</taxon>
        <taxon>Gastropoda</taxon>
        <taxon>Heterobranchia</taxon>
        <taxon>Euthyneura</taxon>
        <taxon>Panpulmonata</taxon>
        <taxon>Sacoglossa</taxon>
        <taxon>Placobranchoidea</taxon>
        <taxon>Plakobranchidae</taxon>
        <taxon>Elysia</taxon>
    </lineage>
</organism>
<protein>
    <submittedName>
        <fullName evidence="1">Uncharacterized protein</fullName>
    </submittedName>
</protein>
<sequence length="87" mass="9842">MQSIKEVDWAILRSSLCKFKVASLLTGNQSVQFTYLSMITHEIYTSHTSAAYNTLHHLKSSTHHTPQQPITHCIISRALHITHLSSL</sequence>
<evidence type="ECO:0000313" key="1">
    <source>
        <dbReference type="EMBL" id="GFS03339.1"/>
    </source>
</evidence>
<dbReference type="AlphaFoldDB" id="A0AAV4I2I6"/>
<proteinExistence type="predicted"/>
<reference evidence="1 2" key="1">
    <citation type="journal article" date="2021" name="Elife">
        <title>Chloroplast acquisition without the gene transfer in kleptoplastic sea slugs, Plakobranchus ocellatus.</title>
        <authorList>
            <person name="Maeda T."/>
            <person name="Takahashi S."/>
            <person name="Yoshida T."/>
            <person name="Shimamura S."/>
            <person name="Takaki Y."/>
            <person name="Nagai Y."/>
            <person name="Toyoda A."/>
            <person name="Suzuki Y."/>
            <person name="Arimoto A."/>
            <person name="Ishii H."/>
            <person name="Satoh N."/>
            <person name="Nishiyama T."/>
            <person name="Hasebe M."/>
            <person name="Maruyama T."/>
            <person name="Minagawa J."/>
            <person name="Obokata J."/>
            <person name="Shigenobu S."/>
        </authorList>
    </citation>
    <scope>NUCLEOTIDE SEQUENCE [LARGE SCALE GENOMIC DNA]</scope>
</reference>
<comment type="caution">
    <text evidence="1">The sequence shown here is derived from an EMBL/GenBank/DDBJ whole genome shotgun (WGS) entry which is preliminary data.</text>
</comment>
<dbReference type="Proteomes" id="UP000762676">
    <property type="component" value="Unassembled WGS sequence"/>
</dbReference>